<evidence type="ECO:0000313" key="3">
    <source>
        <dbReference type="Proteomes" id="UP000676506"/>
    </source>
</evidence>
<accession>A0ABX8BCM5</accession>
<sequence length="126" mass="14232">MPDRPSEPVEAAPRPSKDKYPSVEARVAAYREQLAAKKIKREDSRPYLIAGVEVLGISETTRGYTAFVRVEDETTLVVRAGMHFYDGVVERIEPGRIVFRLTNRRLVEKRYGQSIDASPNDAAPER</sequence>
<protein>
    <submittedName>
        <fullName evidence="2">Uncharacterized protein</fullName>
    </submittedName>
</protein>
<reference evidence="2 3" key="1">
    <citation type="submission" date="2021-03" db="EMBL/GenBank/DDBJ databases">
        <title>Genomic and phenotypic characterization of Chloracidobacterium isolates provides evidence for multiple species.</title>
        <authorList>
            <person name="Saini M.K."/>
            <person name="Costas A.M.G."/>
            <person name="Tank M."/>
            <person name="Bryant D.A."/>
        </authorList>
    </citation>
    <scope>NUCLEOTIDE SEQUENCE [LARGE SCALE GENOMIC DNA]</scope>
    <source>
        <strain evidence="2 3">BV2-C</strain>
    </source>
</reference>
<proteinExistence type="predicted"/>
<keyword evidence="3" id="KW-1185">Reference proteome</keyword>
<dbReference type="Proteomes" id="UP000676506">
    <property type="component" value="Chromosome 1"/>
</dbReference>
<name>A0ABX8BCM5_9BACT</name>
<organism evidence="2 3">
    <name type="scientific">Chloracidobacterium validum</name>
    <dbReference type="NCBI Taxonomy" id="2821543"/>
    <lineage>
        <taxon>Bacteria</taxon>
        <taxon>Pseudomonadati</taxon>
        <taxon>Acidobacteriota</taxon>
        <taxon>Terriglobia</taxon>
        <taxon>Terriglobales</taxon>
        <taxon>Acidobacteriaceae</taxon>
        <taxon>Chloracidobacterium</taxon>
    </lineage>
</organism>
<evidence type="ECO:0000313" key="2">
    <source>
        <dbReference type="EMBL" id="QUW02835.1"/>
    </source>
</evidence>
<gene>
    <name evidence="2" type="ORF">J8C06_10950</name>
</gene>
<dbReference type="RefSeq" id="WP_211428726.1">
    <property type="nucleotide sequence ID" value="NZ_CP072648.1"/>
</dbReference>
<evidence type="ECO:0000256" key="1">
    <source>
        <dbReference type="SAM" id="MobiDB-lite"/>
    </source>
</evidence>
<feature type="region of interest" description="Disordered" evidence="1">
    <location>
        <begin position="1"/>
        <end position="20"/>
    </location>
</feature>
<dbReference type="EMBL" id="CP072648">
    <property type="protein sequence ID" value="QUW02835.1"/>
    <property type="molecule type" value="Genomic_DNA"/>
</dbReference>